<protein>
    <submittedName>
        <fullName evidence="2">Uncharacterized protein</fullName>
    </submittedName>
</protein>
<keyword evidence="3" id="KW-1185">Reference proteome</keyword>
<accession>A0A1C3XRJ0</accession>
<sequence length="66" mass="7247">MALIIPPSKRQALPKLYQCKSEPILQTESHTGLRSLWPAEESSSLRGGGDGPLEVHRFPQRAPPVS</sequence>
<feature type="region of interest" description="Disordered" evidence="1">
    <location>
        <begin position="35"/>
        <end position="66"/>
    </location>
</feature>
<proteinExistence type="predicted"/>
<reference evidence="3" key="1">
    <citation type="submission" date="2016-08" db="EMBL/GenBank/DDBJ databases">
        <authorList>
            <person name="Varghese N."/>
            <person name="Submissions Spin"/>
        </authorList>
    </citation>
    <scope>NUCLEOTIDE SEQUENCE [LARGE SCALE GENOMIC DNA]</scope>
    <source>
        <strain evidence="3">ERR11</strain>
    </source>
</reference>
<evidence type="ECO:0000313" key="2">
    <source>
        <dbReference type="EMBL" id="SCB54877.1"/>
    </source>
</evidence>
<evidence type="ECO:0000256" key="1">
    <source>
        <dbReference type="SAM" id="MobiDB-lite"/>
    </source>
</evidence>
<dbReference type="EMBL" id="FMAI01000031">
    <property type="protein sequence ID" value="SCB54877.1"/>
    <property type="molecule type" value="Genomic_DNA"/>
</dbReference>
<evidence type="ECO:0000313" key="3">
    <source>
        <dbReference type="Proteomes" id="UP000199184"/>
    </source>
</evidence>
<gene>
    <name evidence="2" type="ORF">GA0061098_103156</name>
</gene>
<dbReference type="Proteomes" id="UP000199184">
    <property type="component" value="Unassembled WGS sequence"/>
</dbReference>
<dbReference type="AlphaFoldDB" id="A0A1C3XRJ0"/>
<name>A0A1C3XRJ0_9BRAD</name>
<organism evidence="2 3">
    <name type="scientific">Bradyrhizobium shewense</name>
    <dbReference type="NCBI Taxonomy" id="1761772"/>
    <lineage>
        <taxon>Bacteria</taxon>
        <taxon>Pseudomonadati</taxon>
        <taxon>Pseudomonadota</taxon>
        <taxon>Alphaproteobacteria</taxon>
        <taxon>Hyphomicrobiales</taxon>
        <taxon>Nitrobacteraceae</taxon>
        <taxon>Bradyrhizobium</taxon>
    </lineage>
</organism>